<reference evidence="1" key="1">
    <citation type="submission" date="2018-05" db="EMBL/GenBank/DDBJ databases">
        <authorList>
            <person name="Lanie J.A."/>
            <person name="Ng W.-L."/>
            <person name="Kazmierczak K.M."/>
            <person name="Andrzejewski T.M."/>
            <person name="Davidsen T.M."/>
            <person name="Wayne K.J."/>
            <person name="Tettelin H."/>
            <person name="Glass J.I."/>
            <person name="Rusch D."/>
            <person name="Podicherti R."/>
            <person name="Tsui H.-C.T."/>
            <person name="Winkler M.E."/>
        </authorList>
    </citation>
    <scope>NUCLEOTIDE SEQUENCE</scope>
</reference>
<sequence>MRTLIQITSAVFVFSGFLWQFSPEYLLAGEPRKVLGRPDLAHPLIAESPTPDTELRFEYITIDNSNAVETIVNPEGEFALSSWASIEVDLPYTFRKPNSGAGSTDHFANTEIALKLAHGLTEDILVGGGLELGLPTGDDAKGIGSNNEIVIAPFLDFGARFGMFEVITFLGFGVPFNEGDAEARAEKDLELEYNLALAYWFVPRARLIFEFDGEAVVLGNDNEGTINVTVGSIGVPLRDWPLEIGGGVSIPLTSDKEFDSRLVVSALYQF</sequence>
<dbReference type="AlphaFoldDB" id="A0A382QHN7"/>
<dbReference type="EMBL" id="UINC01113865">
    <property type="protein sequence ID" value="SVC83771.1"/>
    <property type="molecule type" value="Genomic_DNA"/>
</dbReference>
<accession>A0A382QHN7</accession>
<organism evidence="1">
    <name type="scientific">marine metagenome</name>
    <dbReference type="NCBI Taxonomy" id="408172"/>
    <lineage>
        <taxon>unclassified sequences</taxon>
        <taxon>metagenomes</taxon>
        <taxon>ecological metagenomes</taxon>
    </lineage>
</organism>
<gene>
    <name evidence="1" type="ORF">METZ01_LOCUS336625</name>
</gene>
<name>A0A382QHN7_9ZZZZ</name>
<protein>
    <submittedName>
        <fullName evidence="1">Uncharacterized protein</fullName>
    </submittedName>
</protein>
<proteinExistence type="predicted"/>
<evidence type="ECO:0000313" key="1">
    <source>
        <dbReference type="EMBL" id="SVC83771.1"/>
    </source>
</evidence>